<dbReference type="PANTHER" id="PTHR34072:SF52">
    <property type="entry name" value="RIBONUCLEASE H"/>
    <property type="match status" value="1"/>
</dbReference>
<name>A0AAV4HII6_9GAST</name>
<dbReference type="SUPFAM" id="SSF56672">
    <property type="entry name" value="DNA/RNA polymerases"/>
    <property type="match status" value="1"/>
</dbReference>
<accession>A0AAV4HII6</accession>
<keyword evidence="3" id="KW-1185">Reference proteome</keyword>
<evidence type="ECO:0000259" key="1">
    <source>
        <dbReference type="Pfam" id="PF17919"/>
    </source>
</evidence>
<evidence type="ECO:0000313" key="3">
    <source>
        <dbReference type="Proteomes" id="UP000762676"/>
    </source>
</evidence>
<dbReference type="AlphaFoldDB" id="A0AAV4HII6"/>
<dbReference type="InterPro" id="IPR043502">
    <property type="entry name" value="DNA/RNA_pol_sf"/>
</dbReference>
<sequence length="132" mass="14356">MDASGTGLGAILYQEQNGTKKAIAFASQALSKAKLDATGHRWLAALAAFDFDIQYRPGASNVDADTLSRLPEVEVDADAVHTICAAIYCPVAKPHCLSAAAEQVLEPTERHRLEKSAISRQRHWSVDERHSE</sequence>
<gene>
    <name evidence="2" type="ORF">ElyMa_002746500</name>
</gene>
<dbReference type="Pfam" id="PF17919">
    <property type="entry name" value="RT_RNaseH_2"/>
    <property type="match status" value="1"/>
</dbReference>
<reference evidence="2 3" key="1">
    <citation type="journal article" date="2021" name="Elife">
        <title>Chloroplast acquisition without the gene transfer in kleptoplastic sea slugs, Plakobranchus ocellatus.</title>
        <authorList>
            <person name="Maeda T."/>
            <person name="Takahashi S."/>
            <person name="Yoshida T."/>
            <person name="Shimamura S."/>
            <person name="Takaki Y."/>
            <person name="Nagai Y."/>
            <person name="Toyoda A."/>
            <person name="Suzuki Y."/>
            <person name="Arimoto A."/>
            <person name="Ishii H."/>
            <person name="Satoh N."/>
            <person name="Nishiyama T."/>
            <person name="Hasebe M."/>
            <person name="Maruyama T."/>
            <person name="Minagawa J."/>
            <person name="Obokata J."/>
            <person name="Shigenobu S."/>
        </authorList>
    </citation>
    <scope>NUCLEOTIDE SEQUENCE [LARGE SCALE GENOMIC DNA]</scope>
</reference>
<dbReference type="EMBL" id="BMAT01005639">
    <property type="protein sequence ID" value="GFR97499.1"/>
    <property type="molecule type" value="Genomic_DNA"/>
</dbReference>
<organism evidence="2 3">
    <name type="scientific">Elysia marginata</name>
    <dbReference type="NCBI Taxonomy" id="1093978"/>
    <lineage>
        <taxon>Eukaryota</taxon>
        <taxon>Metazoa</taxon>
        <taxon>Spiralia</taxon>
        <taxon>Lophotrochozoa</taxon>
        <taxon>Mollusca</taxon>
        <taxon>Gastropoda</taxon>
        <taxon>Heterobranchia</taxon>
        <taxon>Euthyneura</taxon>
        <taxon>Panpulmonata</taxon>
        <taxon>Sacoglossa</taxon>
        <taxon>Placobranchoidea</taxon>
        <taxon>Plakobranchidae</taxon>
        <taxon>Elysia</taxon>
    </lineage>
</organism>
<comment type="caution">
    <text evidence="2">The sequence shown here is derived from an EMBL/GenBank/DDBJ whole genome shotgun (WGS) entry which is preliminary data.</text>
</comment>
<dbReference type="InterPro" id="IPR041577">
    <property type="entry name" value="RT_RNaseH_2"/>
</dbReference>
<protein>
    <submittedName>
        <fullName evidence="2">Pol polyprotein</fullName>
    </submittedName>
</protein>
<dbReference type="Proteomes" id="UP000762676">
    <property type="component" value="Unassembled WGS sequence"/>
</dbReference>
<proteinExistence type="predicted"/>
<feature type="domain" description="Reverse transcriptase/retrotransposon-derived protein RNase H-like" evidence="1">
    <location>
        <begin position="1"/>
        <end position="45"/>
    </location>
</feature>
<dbReference type="PANTHER" id="PTHR34072">
    <property type="entry name" value="ENZYMATIC POLYPROTEIN-RELATED"/>
    <property type="match status" value="1"/>
</dbReference>
<evidence type="ECO:0000313" key="2">
    <source>
        <dbReference type="EMBL" id="GFR97499.1"/>
    </source>
</evidence>